<name>A0ABQ1JL15_9PROT</name>
<sequence>MQGGGQKAEKRIAAGPTEQVVKPTVQFLEPASHLIPLKLFKAIGKCAEVTRGRALGGIGCNIWSYGFTQFEQASQVCFHELQDERKTIREITGLRARDHRTATSAQLKMDYALKLKEAERFTQGCSGDFVPRKHVFFAWQPVTRNARTGFNVANDVLC</sequence>
<dbReference type="Proteomes" id="UP000628854">
    <property type="component" value="Unassembled WGS sequence"/>
</dbReference>
<accession>A0ABQ1JL15</accession>
<comment type="caution">
    <text evidence="1">The sequence shown here is derived from an EMBL/GenBank/DDBJ whole genome shotgun (WGS) entry which is preliminary data.</text>
</comment>
<evidence type="ECO:0000313" key="1">
    <source>
        <dbReference type="EMBL" id="GGB69417.1"/>
    </source>
</evidence>
<dbReference type="EMBL" id="BMKF01000002">
    <property type="protein sequence ID" value="GGB69417.1"/>
    <property type="molecule type" value="Genomic_DNA"/>
</dbReference>
<reference evidence="2" key="1">
    <citation type="journal article" date="2019" name="Int. J. Syst. Evol. Microbiol.">
        <title>The Global Catalogue of Microorganisms (GCM) 10K type strain sequencing project: providing services to taxonomists for standard genome sequencing and annotation.</title>
        <authorList>
            <consortium name="The Broad Institute Genomics Platform"/>
            <consortium name="The Broad Institute Genome Sequencing Center for Infectious Disease"/>
            <person name="Wu L."/>
            <person name="Ma J."/>
        </authorList>
    </citation>
    <scope>NUCLEOTIDE SEQUENCE [LARGE SCALE GENOMIC DNA]</scope>
    <source>
        <strain evidence="2">CGMCC 1.15928</strain>
    </source>
</reference>
<organism evidence="1 2">
    <name type="scientific">Henriciella pelagia</name>
    <dbReference type="NCBI Taxonomy" id="1977912"/>
    <lineage>
        <taxon>Bacteria</taxon>
        <taxon>Pseudomonadati</taxon>
        <taxon>Pseudomonadota</taxon>
        <taxon>Alphaproteobacteria</taxon>
        <taxon>Hyphomonadales</taxon>
        <taxon>Hyphomonadaceae</taxon>
        <taxon>Henriciella</taxon>
    </lineage>
</organism>
<proteinExistence type="predicted"/>
<gene>
    <name evidence="1" type="ORF">GCM10011503_17570</name>
</gene>
<protein>
    <submittedName>
        <fullName evidence="1">Uncharacterized protein</fullName>
    </submittedName>
</protein>
<evidence type="ECO:0000313" key="2">
    <source>
        <dbReference type="Proteomes" id="UP000628854"/>
    </source>
</evidence>
<keyword evidence="2" id="KW-1185">Reference proteome</keyword>